<gene>
    <name evidence="3" type="ORF">PS9374_04577</name>
</gene>
<evidence type="ECO:0000256" key="1">
    <source>
        <dbReference type="SAM" id="MobiDB-lite"/>
    </source>
</evidence>
<feature type="region of interest" description="Disordered" evidence="1">
    <location>
        <begin position="88"/>
        <end position="167"/>
    </location>
</feature>
<feature type="compositionally biased region" description="Basic and acidic residues" evidence="1">
    <location>
        <begin position="119"/>
        <end position="133"/>
    </location>
</feature>
<protein>
    <submittedName>
        <fullName evidence="3">Uncharacterized protein</fullName>
    </submittedName>
</protein>
<name>A0A171DJ96_9ACTN</name>
<sequence>MPTQQSPPSQSASGPPERPRRRTIVIVVIAALTVLLVVAGVGLVADPLGLPAEVLDVLDKRASVIGVVIAAIGLVVSVGALLRTERAAAHAAPEPSVPAAQAAADPPPTEADASGHAAETSEPRSYSGDHIDFSRGVFHAPVTGKSVTGPAVPPAAPASGEENDDAR</sequence>
<comment type="caution">
    <text evidence="3">The sequence shown here is derived from an EMBL/GenBank/DDBJ whole genome shotgun (WGS) entry which is preliminary data.</text>
</comment>
<reference evidence="3 4" key="1">
    <citation type="journal article" date="2016" name="Genome Announc.">
        <title>Draft Genome Sequence of Planomonospora sphaerica JCM9374, a Rare Actinomycete.</title>
        <authorList>
            <person name="Dohra H."/>
            <person name="Suzuki T."/>
            <person name="Inoue Y."/>
            <person name="Kodani S."/>
        </authorList>
    </citation>
    <scope>NUCLEOTIDE SEQUENCE [LARGE SCALE GENOMIC DNA]</scope>
    <source>
        <strain evidence="3 4">JCM 9374</strain>
    </source>
</reference>
<dbReference type="STRING" id="161355.PS9374_04577"/>
<keyword evidence="2" id="KW-1133">Transmembrane helix</keyword>
<accession>A0A171DJ96</accession>
<reference evidence="4" key="2">
    <citation type="submission" date="2016-04" db="EMBL/GenBank/DDBJ databases">
        <title>Planomonospora sphaerica JCM9374 whole genome shotgun sequence.</title>
        <authorList>
            <person name="Suzuki T."/>
            <person name="Dohra H."/>
            <person name="Kodani S."/>
        </authorList>
    </citation>
    <scope>NUCLEOTIDE SEQUENCE [LARGE SCALE GENOMIC DNA]</scope>
    <source>
        <strain evidence="4">JCM 9374</strain>
    </source>
</reference>
<dbReference type="EMBL" id="BDCX01000011">
    <property type="protein sequence ID" value="GAT68912.1"/>
    <property type="molecule type" value="Genomic_DNA"/>
</dbReference>
<dbReference type="AlphaFoldDB" id="A0A171DJ96"/>
<dbReference type="Proteomes" id="UP000077701">
    <property type="component" value="Unassembled WGS sequence"/>
</dbReference>
<feature type="transmembrane region" description="Helical" evidence="2">
    <location>
        <begin position="24"/>
        <end position="44"/>
    </location>
</feature>
<keyword evidence="2" id="KW-0812">Transmembrane</keyword>
<dbReference type="RefSeq" id="WP_153054422.1">
    <property type="nucleotide sequence ID" value="NZ_BDCX01000011.1"/>
</dbReference>
<evidence type="ECO:0000313" key="4">
    <source>
        <dbReference type="Proteomes" id="UP000077701"/>
    </source>
</evidence>
<dbReference type="OrthoDB" id="44283at2"/>
<feature type="compositionally biased region" description="Low complexity" evidence="1">
    <location>
        <begin position="91"/>
        <end position="114"/>
    </location>
</feature>
<evidence type="ECO:0000256" key="2">
    <source>
        <dbReference type="SAM" id="Phobius"/>
    </source>
</evidence>
<evidence type="ECO:0000313" key="3">
    <source>
        <dbReference type="EMBL" id="GAT68912.1"/>
    </source>
</evidence>
<organism evidence="3 4">
    <name type="scientific">Planomonospora sphaerica</name>
    <dbReference type="NCBI Taxonomy" id="161355"/>
    <lineage>
        <taxon>Bacteria</taxon>
        <taxon>Bacillati</taxon>
        <taxon>Actinomycetota</taxon>
        <taxon>Actinomycetes</taxon>
        <taxon>Streptosporangiales</taxon>
        <taxon>Streptosporangiaceae</taxon>
        <taxon>Planomonospora</taxon>
    </lineage>
</organism>
<keyword evidence="4" id="KW-1185">Reference proteome</keyword>
<keyword evidence="2" id="KW-0472">Membrane</keyword>
<proteinExistence type="predicted"/>
<feature type="transmembrane region" description="Helical" evidence="2">
    <location>
        <begin position="64"/>
        <end position="82"/>
    </location>
</feature>